<dbReference type="RefSeq" id="XP_005650905.1">
    <property type="nucleotide sequence ID" value="XM_005650848.1"/>
</dbReference>
<sequence>MCHLGLVQVWVRDVREAVELLDEATGQRTPKEQVFLLHYRRFGVVTDLVRPPATGGPLHMFSAHHYSLPQPGSQMTHQLLPSGGSLMSTGGGSLLPTALSVSMSTGASP</sequence>
<gene>
    <name evidence="1" type="ORF">COCSUDRAFT_58897</name>
</gene>
<dbReference type="KEGG" id="csl:COCSUDRAFT_58897"/>
<keyword evidence="2" id="KW-1185">Reference proteome</keyword>
<proteinExistence type="predicted"/>
<dbReference type="Proteomes" id="UP000007264">
    <property type="component" value="Unassembled WGS sequence"/>
</dbReference>
<evidence type="ECO:0000313" key="1">
    <source>
        <dbReference type="EMBL" id="EIE26361.1"/>
    </source>
</evidence>
<evidence type="ECO:0000313" key="2">
    <source>
        <dbReference type="Proteomes" id="UP000007264"/>
    </source>
</evidence>
<dbReference type="GeneID" id="17044371"/>
<protein>
    <submittedName>
        <fullName evidence="1">Uncharacterized protein</fullName>
    </submittedName>
</protein>
<reference evidence="1 2" key="1">
    <citation type="journal article" date="2012" name="Genome Biol.">
        <title>The genome of the polar eukaryotic microalga coccomyxa subellipsoidea reveals traits of cold adaptation.</title>
        <authorList>
            <person name="Blanc G."/>
            <person name="Agarkova I."/>
            <person name="Grimwood J."/>
            <person name="Kuo A."/>
            <person name="Brueggeman A."/>
            <person name="Dunigan D."/>
            <person name="Gurnon J."/>
            <person name="Ladunga I."/>
            <person name="Lindquist E."/>
            <person name="Lucas S."/>
            <person name="Pangilinan J."/>
            <person name="Proschold T."/>
            <person name="Salamov A."/>
            <person name="Schmutz J."/>
            <person name="Weeks D."/>
            <person name="Yamada T."/>
            <person name="Claverie J.M."/>
            <person name="Grigoriev I."/>
            <person name="Van Etten J."/>
            <person name="Lomsadze A."/>
            <person name="Borodovsky M."/>
        </authorList>
    </citation>
    <scope>NUCLEOTIDE SEQUENCE [LARGE SCALE GENOMIC DNA]</scope>
    <source>
        <strain evidence="1 2">C-169</strain>
    </source>
</reference>
<comment type="caution">
    <text evidence="1">The sequence shown here is derived from an EMBL/GenBank/DDBJ whole genome shotgun (WGS) entry which is preliminary data.</text>
</comment>
<accession>I0Z6U2</accession>
<dbReference type="AlphaFoldDB" id="I0Z6U2"/>
<organism evidence="1 2">
    <name type="scientific">Coccomyxa subellipsoidea (strain C-169)</name>
    <name type="common">Green microalga</name>
    <dbReference type="NCBI Taxonomy" id="574566"/>
    <lineage>
        <taxon>Eukaryota</taxon>
        <taxon>Viridiplantae</taxon>
        <taxon>Chlorophyta</taxon>
        <taxon>core chlorophytes</taxon>
        <taxon>Trebouxiophyceae</taxon>
        <taxon>Trebouxiophyceae incertae sedis</taxon>
        <taxon>Coccomyxaceae</taxon>
        <taxon>Coccomyxa</taxon>
        <taxon>Coccomyxa subellipsoidea</taxon>
    </lineage>
</organism>
<name>I0Z6U2_COCSC</name>
<dbReference type="EMBL" id="AGSI01000002">
    <property type="protein sequence ID" value="EIE26361.1"/>
    <property type="molecule type" value="Genomic_DNA"/>
</dbReference>